<evidence type="ECO:0000259" key="9">
    <source>
        <dbReference type="Pfam" id="PF13870"/>
    </source>
</evidence>
<comment type="subcellular location">
    <subcellularLocation>
        <location evidence="1">Cell projection</location>
        <location evidence="1">Cilium</location>
    </subcellularLocation>
</comment>
<proteinExistence type="inferred from homology"/>
<name>A0AAD3MWU8_LATJO</name>
<evidence type="ECO:0000256" key="3">
    <source>
        <dbReference type="ARBA" id="ARBA00023054"/>
    </source>
</evidence>
<evidence type="ECO:0000256" key="6">
    <source>
        <dbReference type="ARBA" id="ARBA00044798"/>
    </source>
</evidence>
<dbReference type="EMBL" id="BRZM01000042">
    <property type="protein sequence ID" value="GLD60709.1"/>
    <property type="molecule type" value="Genomic_DNA"/>
</dbReference>
<feature type="domain" description="CCDC113/CCDC96 coiled-coil" evidence="9">
    <location>
        <begin position="183"/>
        <end position="343"/>
    </location>
</feature>
<feature type="coiled-coil region" evidence="7">
    <location>
        <begin position="109"/>
        <end position="154"/>
    </location>
</feature>
<dbReference type="PANTHER" id="PTHR15654">
    <property type="entry name" value="COILED-COIL DOMAIN-CONTAINING PROTEIN 113-RELATED"/>
    <property type="match status" value="1"/>
</dbReference>
<dbReference type="InterPro" id="IPR025254">
    <property type="entry name" value="CCDC113/CCDC96_CC"/>
</dbReference>
<gene>
    <name evidence="10" type="ORF">AKAME5_001258200</name>
</gene>
<feature type="region of interest" description="Disordered" evidence="8">
    <location>
        <begin position="59"/>
        <end position="86"/>
    </location>
</feature>
<dbReference type="InterPro" id="IPR051885">
    <property type="entry name" value="CC_CF"/>
</dbReference>
<dbReference type="PANTHER" id="PTHR15654:SF2">
    <property type="entry name" value="COILED-COIL DOMAIN-CONTAINING PROTEIN 113"/>
    <property type="match status" value="1"/>
</dbReference>
<feature type="coiled-coil region" evidence="7">
    <location>
        <begin position="185"/>
        <end position="212"/>
    </location>
</feature>
<evidence type="ECO:0000256" key="1">
    <source>
        <dbReference type="ARBA" id="ARBA00004138"/>
    </source>
</evidence>
<evidence type="ECO:0000256" key="7">
    <source>
        <dbReference type="SAM" id="Coils"/>
    </source>
</evidence>
<sequence>MEGELSVMEEKGKEATQKEEKELLYNRVEELKCSIAALLAENDMFERFISRLDPQDLVSQAGGEGPGAAGASHLEGGGRGRRRRSRSYISDRLQQLTLEQKLYVAQREVTETQQDQEKLKQRYERIQDNYKASLKEAQLRLAEIRKAKKEFERRLLKPMKENRLEIKEPEKVLQYIQDKFKVAQLEKLNLKNQALKVQEKKLQQQLQQKKETGKAEYEDFFQEYSEQRIDKNLDELQVNSLKVQRVLSSHKETLQSVTWESKELSDDINNRKQMLAKIEEEIQHAEEERLKAEALNQHLRRQMSDYQAPDITEYMHVKDKHKKLQQSIHTWERKVGIAEMALKTHSKAWSKQRATITPANSAAAGVRSGEDQIPVKLPYIAEHNI</sequence>
<evidence type="ECO:0000256" key="8">
    <source>
        <dbReference type="SAM" id="MobiDB-lite"/>
    </source>
</evidence>
<reference evidence="10" key="1">
    <citation type="submission" date="2022-08" db="EMBL/GenBank/DDBJ databases">
        <title>Genome sequencing of akame (Lates japonicus).</title>
        <authorList>
            <person name="Hashiguchi Y."/>
            <person name="Takahashi H."/>
        </authorList>
    </citation>
    <scope>NUCLEOTIDE SEQUENCE</scope>
    <source>
        <strain evidence="10">Kochi</strain>
    </source>
</reference>
<dbReference type="GO" id="GO:0060271">
    <property type="term" value="P:cilium assembly"/>
    <property type="evidence" value="ECO:0007669"/>
    <property type="project" value="TreeGrafter"/>
</dbReference>
<feature type="coiled-coil region" evidence="7">
    <location>
        <begin position="261"/>
        <end position="302"/>
    </location>
</feature>
<dbReference type="Proteomes" id="UP001279410">
    <property type="component" value="Unassembled WGS sequence"/>
</dbReference>
<comment type="similarity">
    <text evidence="5">Belongs to the CFAP263 family.</text>
</comment>
<protein>
    <recommendedName>
        <fullName evidence="6">Cilia- and flagella-associated protein 263</fullName>
    </recommendedName>
</protein>
<keyword evidence="3 7" id="KW-0175">Coiled coil</keyword>
<evidence type="ECO:0000256" key="5">
    <source>
        <dbReference type="ARBA" id="ARBA00044506"/>
    </source>
</evidence>
<evidence type="ECO:0000256" key="2">
    <source>
        <dbReference type="ARBA" id="ARBA00022794"/>
    </source>
</evidence>
<dbReference type="GO" id="GO:0005930">
    <property type="term" value="C:axoneme"/>
    <property type="evidence" value="ECO:0007669"/>
    <property type="project" value="TreeGrafter"/>
</dbReference>
<organism evidence="10 11">
    <name type="scientific">Lates japonicus</name>
    <name type="common">Japanese lates</name>
    <dbReference type="NCBI Taxonomy" id="270547"/>
    <lineage>
        <taxon>Eukaryota</taxon>
        <taxon>Metazoa</taxon>
        <taxon>Chordata</taxon>
        <taxon>Craniata</taxon>
        <taxon>Vertebrata</taxon>
        <taxon>Euteleostomi</taxon>
        <taxon>Actinopterygii</taxon>
        <taxon>Neopterygii</taxon>
        <taxon>Teleostei</taxon>
        <taxon>Neoteleostei</taxon>
        <taxon>Acanthomorphata</taxon>
        <taxon>Carangaria</taxon>
        <taxon>Carangaria incertae sedis</taxon>
        <taxon>Centropomidae</taxon>
        <taxon>Lates</taxon>
    </lineage>
</organism>
<evidence type="ECO:0000313" key="11">
    <source>
        <dbReference type="Proteomes" id="UP001279410"/>
    </source>
</evidence>
<evidence type="ECO:0000313" key="10">
    <source>
        <dbReference type="EMBL" id="GLD60709.1"/>
    </source>
</evidence>
<keyword evidence="4" id="KW-0966">Cell projection</keyword>
<keyword evidence="2" id="KW-0970">Cilium biogenesis/degradation</keyword>
<keyword evidence="11" id="KW-1185">Reference proteome</keyword>
<accession>A0AAD3MWU8</accession>
<comment type="caution">
    <text evidence="10">The sequence shown here is derived from an EMBL/GenBank/DDBJ whole genome shotgun (WGS) entry which is preliminary data.</text>
</comment>
<dbReference type="AlphaFoldDB" id="A0AAD3MWU8"/>
<evidence type="ECO:0000256" key="4">
    <source>
        <dbReference type="ARBA" id="ARBA00023273"/>
    </source>
</evidence>
<dbReference type="GO" id="GO:0036064">
    <property type="term" value="C:ciliary basal body"/>
    <property type="evidence" value="ECO:0007669"/>
    <property type="project" value="TreeGrafter"/>
</dbReference>
<dbReference type="Pfam" id="PF13870">
    <property type="entry name" value="CCDC113_CCDC96_CC"/>
    <property type="match status" value="1"/>
</dbReference>